<dbReference type="Proteomes" id="UP000217726">
    <property type="component" value="Unassembled WGS sequence"/>
</dbReference>
<evidence type="ECO:0000313" key="10">
    <source>
        <dbReference type="Proteomes" id="UP000295404"/>
    </source>
</evidence>
<evidence type="ECO:0000313" key="7">
    <source>
        <dbReference type="Proteomes" id="UP000217726"/>
    </source>
</evidence>
<keyword evidence="1 5" id="KW-0808">Transferase</keyword>
<gene>
    <name evidence="3" type="ORF">B0H22_103155</name>
    <name evidence="6" type="ORF">C7960_1552</name>
    <name evidence="4" type="ORF">EDD83_04875</name>
    <name evidence="5" type="ORF">SAMN06295989_10387</name>
</gene>
<reference evidence="7" key="2">
    <citation type="submission" date="2017-09" db="EMBL/GenBank/DDBJ databases">
        <authorList>
            <person name="Varghese N."/>
            <person name="Submissions S."/>
        </authorList>
    </citation>
    <scope>NUCLEOTIDE SEQUENCE [LARGE SCALE GENOMIC DNA]</scope>
    <source>
        <strain evidence="7">WG-1MB</strain>
    </source>
</reference>
<evidence type="ECO:0000256" key="1">
    <source>
        <dbReference type="ARBA" id="ARBA00022679"/>
    </source>
</evidence>
<dbReference type="PANTHER" id="PTHR45918">
    <property type="entry name" value="ALPHA-1,3/1,6-MANNOSYLTRANSFERASE ALG2"/>
    <property type="match status" value="1"/>
</dbReference>
<organism evidence="5 7">
    <name type="scientific">Methanohalophilus euhalobius</name>
    <dbReference type="NCBI Taxonomy" id="51203"/>
    <lineage>
        <taxon>Archaea</taxon>
        <taxon>Methanobacteriati</taxon>
        <taxon>Methanobacteriota</taxon>
        <taxon>Stenosarchaea group</taxon>
        <taxon>Methanomicrobia</taxon>
        <taxon>Methanosarcinales</taxon>
        <taxon>Methanosarcinaceae</taxon>
        <taxon>Methanohalophilus</taxon>
    </lineage>
</organism>
<dbReference type="GO" id="GO:0004378">
    <property type="term" value="F:GDP-Man:Man(1)GlcNAc(2)-PP-Dol alpha-1,3-mannosyltransferase activity"/>
    <property type="evidence" value="ECO:0007669"/>
    <property type="project" value="InterPro"/>
</dbReference>
<dbReference type="Gene3D" id="3.40.50.2000">
    <property type="entry name" value="Glycogen Phosphorylase B"/>
    <property type="match status" value="1"/>
</dbReference>
<dbReference type="EMBL" id="OBDR01000003">
    <property type="protein sequence ID" value="SNY06347.1"/>
    <property type="molecule type" value="Genomic_DNA"/>
</dbReference>
<dbReference type="EMBL" id="PVBU01000003">
    <property type="protein sequence ID" value="PQV43143.1"/>
    <property type="molecule type" value="Genomic_DNA"/>
</dbReference>
<dbReference type="Proteomes" id="UP000251060">
    <property type="component" value="Unassembled WGS sequence"/>
</dbReference>
<evidence type="ECO:0000313" key="3">
    <source>
        <dbReference type="EMBL" id="PQV43143.1"/>
    </source>
</evidence>
<sequence>MKIAIFHDYFGAIGGGEKVVSTISDLFDADVITTDTDAVDKLGLKGNVISLGSTRKIPPLKQISATRKFYFSDFSEEYDFSIFTGNWSHYAAHTHHPNMWYCYTPVRAFYDLYDNFLQRQNFVKRQLFRAWVYGHRHLDQHSVKDIDNIVTISGNVQRRIKKYHKRDSEIIYPPIDVSMFRCEEYGDFWLSVNRLYPEKRIDLQIEAFRKMPDEKLVIVGGYAKGDHAESYARTLYNDLPENIKIIGEIKDDELRDLYSRCRGFICTAIDEDFGLTPVEAMASGKPVVAVNEGGFMETVTEDTGLLVDANYRSIKEAVQLISKEPDMYRDACIERSKMFDVSIFEKQIKNVINNGLQAPE</sequence>
<dbReference type="AlphaFoldDB" id="A0A285F4Z4"/>
<dbReference type="InterPro" id="IPR027054">
    <property type="entry name" value="ALG2"/>
</dbReference>
<dbReference type="GO" id="GO:0012505">
    <property type="term" value="C:endomembrane system"/>
    <property type="evidence" value="ECO:0007669"/>
    <property type="project" value="TreeGrafter"/>
</dbReference>
<evidence type="ECO:0000259" key="2">
    <source>
        <dbReference type="Pfam" id="PF00534"/>
    </source>
</evidence>
<dbReference type="Pfam" id="PF00534">
    <property type="entry name" value="Glycos_transf_1"/>
    <property type="match status" value="1"/>
</dbReference>
<feature type="domain" description="Glycosyl transferase family 1" evidence="2">
    <location>
        <begin position="188"/>
        <end position="335"/>
    </location>
</feature>
<proteinExistence type="predicted"/>
<protein>
    <submittedName>
        <fullName evidence="4">Glycosyltransferase family 4 protein</fullName>
    </submittedName>
    <submittedName>
        <fullName evidence="3">Glycosyltransferase involved in cell wall biosynthesis</fullName>
    </submittedName>
    <submittedName>
        <fullName evidence="5">Glycosyltransferase involved in cell wall bisynthesis</fullName>
    </submittedName>
</protein>
<dbReference type="RefSeq" id="WP_096712004.1">
    <property type="nucleotide sequence ID" value="NZ_OBDR01000003.1"/>
</dbReference>
<dbReference type="Proteomes" id="UP000295404">
    <property type="component" value="Unassembled WGS sequence"/>
</dbReference>
<dbReference type="Proteomes" id="UP000273978">
    <property type="component" value="Unassembled WGS sequence"/>
</dbReference>
<evidence type="ECO:0000313" key="6">
    <source>
        <dbReference type="EMBL" id="TCL12312.1"/>
    </source>
</evidence>
<evidence type="ECO:0000313" key="9">
    <source>
        <dbReference type="Proteomes" id="UP000273978"/>
    </source>
</evidence>
<evidence type="ECO:0000313" key="4">
    <source>
        <dbReference type="EMBL" id="RNI09295.1"/>
    </source>
</evidence>
<reference evidence="3 8" key="3">
    <citation type="submission" date="2018-02" db="EMBL/GenBank/DDBJ databases">
        <title>Subsurface microbial communities from deep shales in Ohio and West Virginia, USA.</title>
        <authorList>
            <person name="Wrighton K."/>
        </authorList>
    </citation>
    <scope>NUCLEOTIDE SEQUENCE [LARGE SCALE GENOMIC DNA]</scope>
    <source>
        <strain evidence="3 8">DSM 10369</strain>
        <strain evidence="6 10">WG1_MB</strain>
    </source>
</reference>
<dbReference type="PANTHER" id="PTHR45918:SF1">
    <property type="entry name" value="ALPHA-1,3_1,6-MANNOSYLTRANSFERASE ALG2"/>
    <property type="match status" value="1"/>
</dbReference>
<dbReference type="InterPro" id="IPR001296">
    <property type="entry name" value="Glyco_trans_1"/>
</dbReference>
<keyword evidence="7" id="KW-1185">Reference proteome</keyword>
<evidence type="ECO:0000313" key="5">
    <source>
        <dbReference type="EMBL" id="SNY06347.1"/>
    </source>
</evidence>
<dbReference type="SUPFAM" id="SSF53756">
    <property type="entry name" value="UDP-Glycosyltransferase/glycogen phosphorylase"/>
    <property type="match status" value="1"/>
</dbReference>
<name>A0A285F4Z4_9EURY</name>
<dbReference type="OrthoDB" id="132546at2157"/>
<reference evidence="5" key="1">
    <citation type="submission" date="2017-09" db="EMBL/GenBank/DDBJ databases">
        <authorList>
            <person name="Ehlers B."/>
            <person name="Leendertz F.H."/>
        </authorList>
    </citation>
    <scope>NUCLEOTIDE SEQUENCE [LARGE SCALE GENOMIC DNA]</scope>
    <source>
        <strain evidence="5">WG-1MB</strain>
    </source>
</reference>
<dbReference type="EMBL" id="SMMS01000001">
    <property type="protein sequence ID" value="TCL12312.1"/>
    <property type="molecule type" value="Genomic_DNA"/>
</dbReference>
<evidence type="ECO:0000313" key="8">
    <source>
        <dbReference type="Proteomes" id="UP000251060"/>
    </source>
</evidence>
<accession>A0A285F4Z4</accession>
<dbReference type="EMBL" id="RJJF01000015">
    <property type="protein sequence ID" value="RNI09295.1"/>
    <property type="molecule type" value="Genomic_DNA"/>
</dbReference>
<reference evidence="4 9" key="4">
    <citation type="submission" date="2018-10" db="EMBL/GenBank/DDBJ databases">
        <title>Cultivation of a novel Methanohalophilus strain from Kebrit Deep of the Red Sea and a genomic comparison of members of the genus Methanohalophilus.</title>
        <authorList>
            <person name="Guan Y."/>
            <person name="Ngugi D.K."/>
            <person name="Stingl U."/>
        </authorList>
    </citation>
    <scope>NUCLEOTIDE SEQUENCE [LARGE SCALE GENOMIC DNA]</scope>
    <source>
        <strain evidence="4 9">DSM 10369</strain>
    </source>
</reference>